<dbReference type="Proteomes" id="UP000586918">
    <property type="component" value="Unassembled WGS sequence"/>
</dbReference>
<accession>A0A848DJK0</accession>
<keyword evidence="3" id="KW-1003">Cell membrane</keyword>
<comment type="caution">
    <text evidence="9">The sequence shown here is derived from an EMBL/GenBank/DDBJ whole genome shotgun (WGS) entry which is preliminary data.</text>
</comment>
<evidence type="ECO:0000313" key="9">
    <source>
        <dbReference type="EMBL" id="NMH92868.1"/>
    </source>
</evidence>
<evidence type="ECO:0000256" key="7">
    <source>
        <dbReference type="SAM" id="MobiDB-lite"/>
    </source>
</evidence>
<organism evidence="9 10">
    <name type="scientific">Pseudonocardia bannensis</name>
    <dbReference type="NCBI Taxonomy" id="630973"/>
    <lineage>
        <taxon>Bacteria</taxon>
        <taxon>Bacillati</taxon>
        <taxon>Actinomycetota</taxon>
        <taxon>Actinomycetes</taxon>
        <taxon>Pseudonocardiales</taxon>
        <taxon>Pseudonocardiaceae</taxon>
        <taxon>Pseudonocardia</taxon>
    </lineage>
</organism>
<dbReference type="PANTHER" id="PTHR33452">
    <property type="entry name" value="OXIDOREDUCTASE CATD-RELATED"/>
    <property type="match status" value="1"/>
</dbReference>
<feature type="transmembrane region" description="Helical" evidence="8">
    <location>
        <begin position="173"/>
        <end position="193"/>
    </location>
</feature>
<keyword evidence="6 8" id="KW-0472">Membrane</keyword>
<evidence type="ECO:0000256" key="8">
    <source>
        <dbReference type="SAM" id="Phobius"/>
    </source>
</evidence>
<comment type="similarity">
    <text evidence="2">Belongs to the DoxX family.</text>
</comment>
<evidence type="ECO:0000256" key="6">
    <source>
        <dbReference type="ARBA" id="ARBA00023136"/>
    </source>
</evidence>
<feature type="transmembrane region" description="Helical" evidence="8">
    <location>
        <begin position="142"/>
        <end position="161"/>
    </location>
</feature>
<comment type="subcellular location">
    <subcellularLocation>
        <location evidence="1">Cell membrane</location>
        <topology evidence="1">Multi-pass membrane protein</topology>
    </subcellularLocation>
</comment>
<sequence>MNADQTRSLGSGTFGGAEQTTRPERRPVAWSGGADIGLLLLRLAVGGLFFAHGAQKVFGVWGGFGPNRTAEALQGYGFLAQASTLAWVTGLVELIAGALVVVGLFTPLAAAALLAIKIVAVVVKWGAPFYAAAAPDALELDVLLGLGAAALIFTGAGRVSLDKGRTWQRRPLPYAWLCVILGVGAALLVLFTLRR</sequence>
<dbReference type="RefSeq" id="WP_169413575.1">
    <property type="nucleotide sequence ID" value="NZ_JAAXKZ010000050.1"/>
</dbReference>
<feature type="transmembrane region" description="Helical" evidence="8">
    <location>
        <begin position="28"/>
        <end position="53"/>
    </location>
</feature>
<dbReference type="AlphaFoldDB" id="A0A848DJK0"/>
<dbReference type="InterPro" id="IPR051907">
    <property type="entry name" value="DoxX-like_oxidoreductase"/>
</dbReference>
<reference evidence="9 10" key="1">
    <citation type="submission" date="2020-04" db="EMBL/GenBank/DDBJ databases">
        <authorList>
            <person name="Klaysubun C."/>
            <person name="Duangmal K."/>
            <person name="Lipun K."/>
        </authorList>
    </citation>
    <scope>NUCLEOTIDE SEQUENCE [LARGE SCALE GENOMIC DNA]</scope>
    <source>
        <strain evidence="9 10">DSM 45300</strain>
    </source>
</reference>
<evidence type="ECO:0000313" key="10">
    <source>
        <dbReference type="Proteomes" id="UP000586918"/>
    </source>
</evidence>
<feature type="region of interest" description="Disordered" evidence="7">
    <location>
        <begin position="1"/>
        <end position="28"/>
    </location>
</feature>
<evidence type="ECO:0000256" key="4">
    <source>
        <dbReference type="ARBA" id="ARBA00022692"/>
    </source>
</evidence>
<proteinExistence type="inferred from homology"/>
<dbReference type="Pfam" id="PF07681">
    <property type="entry name" value="DoxX"/>
    <property type="match status" value="1"/>
</dbReference>
<evidence type="ECO:0000256" key="3">
    <source>
        <dbReference type="ARBA" id="ARBA00022475"/>
    </source>
</evidence>
<gene>
    <name evidence="9" type="ORF">HF519_15065</name>
</gene>
<evidence type="ECO:0000256" key="1">
    <source>
        <dbReference type="ARBA" id="ARBA00004651"/>
    </source>
</evidence>
<keyword evidence="4 8" id="KW-0812">Transmembrane</keyword>
<feature type="transmembrane region" description="Helical" evidence="8">
    <location>
        <begin position="99"/>
        <end position="122"/>
    </location>
</feature>
<dbReference type="InterPro" id="IPR032808">
    <property type="entry name" value="DoxX"/>
</dbReference>
<dbReference type="GO" id="GO:0005886">
    <property type="term" value="C:plasma membrane"/>
    <property type="evidence" value="ECO:0007669"/>
    <property type="project" value="UniProtKB-SubCell"/>
</dbReference>
<dbReference type="PANTHER" id="PTHR33452:SF1">
    <property type="entry name" value="INNER MEMBRANE PROTEIN YPHA-RELATED"/>
    <property type="match status" value="1"/>
</dbReference>
<protein>
    <submittedName>
        <fullName evidence="9">DoxX family protein</fullName>
    </submittedName>
</protein>
<evidence type="ECO:0000256" key="2">
    <source>
        <dbReference type="ARBA" id="ARBA00006679"/>
    </source>
</evidence>
<keyword evidence="5 8" id="KW-1133">Transmembrane helix</keyword>
<evidence type="ECO:0000256" key="5">
    <source>
        <dbReference type="ARBA" id="ARBA00022989"/>
    </source>
</evidence>
<name>A0A848DJK0_9PSEU</name>
<feature type="compositionally biased region" description="Polar residues" evidence="7">
    <location>
        <begin position="1"/>
        <end position="11"/>
    </location>
</feature>
<keyword evidence="10" id="KW-1185">Reference proteome</keyword>
<dbReference type="EMBL" id="JAAXKZ010000050">
    <property type="protein sequence ID" value="NMH92868.1"/>
    <property type="molecule type" value="Genomic_DNA"/>
</dbReference>